<dbReference type="EMBL" id="BAAAWD010000027">
    <property type="protein sequence ID" value="GAA3037468.1"/>
    <property type="molecule type" value="Genomic_DNA"/>
</dbReference>
<protein>
    <submittedName>
        <fullName evidence="2">Uncharacterized protein</fullName>
    </submittedName>
</protein>
<accession>A0ABP6LA58</accession>
<dbReference type="RefSeq" id="WP_344906117.1">
    <property type="nucleotide sequence ID" value="NZ_BAAAWD010000027.1"/>
</dbReference>
<proteinExistence type="predicted"/>
<name>A0ABP6LA58_9ACTN</name>
<evidence type="ECO:0000256" key="1">
    <source>
        <dbReference type="SAM" id="MobiDB-lite"/>
    </source>
</evidence>
<gene>
    <name evidence="2" type="ORF">GCM10017559_76640</name>
</gene>
<dbReference type="Proteomes" id="UP001499930">
    <property type="component" value="Unassembled WGS sequence"/>
</dbReference>
<evidence type="ECO:0000313" key="2">
    <source>
        <dbReference type="EMBL" id="GAA3037468.1"/>
    </source>
</evidence>
<sequence length="90" mass="10022">MHEPVHHEITDADTLAEPTPTRWTATQVFDMATHIRTCRVCGDGGQDPEISAGLTEEWPVEEMADFIASGHHPAWLAMLAEGRAERERSL</sequence>
<reference evidence="3" key="1">
    <citation type="journal article" date="2019" name="Int. J. Syst. Evol. Microbiol.">
        <title>The Global Catalogue of Microorganisms (GCM) 10K type strain sequencing project: providing services to taxonomists for standard genome sequencing and annotation.</title>
        <authorList>
            <consortium name="The Broad Institute Genomics Platform"/>
            <consortium name="The Broad Institute Genome Sequencing Center for Infectious Disease"/>
            <person name="Wu L."/>
            <person name="Ma J."/>
        </authorList>
    </citation>
    <scope>NUCLEOTIDE SEQUENCE [LARGE SCALE GENOMIC DNA]</scope>
    <source>
        <strain evidence="3">JCM 3106</strain>
    </source>
</reference>
<keyword evidence="3" id="KW-1185">Reference proteome</keyword>
<feature type="compositionally biased region" description="Basic and acidic residues" evidence="1">
    <location>
        <begin position="1"/>
        <end position="10"/>
    </location>
</feature>
<comment type="caution">
    <text evidence="2">The sequence shown here is derived from an EMBL/GenBank/DDBJ whole genome shotgun (WGS) entry which is preliminary data.</text>
</comment>
<evidence type="ECO:0000313" key="3">
    <source>
        <dbReference type="Proteomes" id="UP001499930"/>
    </source>
</evidence>
<organism evidence="2 3">
    <name type="scientific">Streptosporangium longisporum</name>
    <dbReference type="NCBI Taxonomy" id="46187"/>
    <lineage>
        <taxon>Bacteria</taxon>
        <taxon>Bacillati</taxon>
        <taxon>Actinomycetota</taxon>
        <taxon>Actinomycetes</taxon>
        <taxon>Streptosporangiales</taxon>
        <taxon>Streptosporangiaceae</taxon>
        <taxon>Streptosporangium</taxon>
    </lineage>
</organism>
<feature type="region of interest" description="Disordered" evidence="1">
    <location>
        <begin position="1"/>
        <end position="20"/>
    </location>
</feature>